<accession>A0ABR3F3J5</accession>
<protein>
    <submittedName>
        <fullName evidence="1">Uncharacterized protein</fullName>
    </submittedName>
</protein>
<dbReference type="EMBL" id="JBAHYK010001057">
    <property type="protein sequence ID" value="KAL0569757.1"/>
    <property type="molecule type" value="Genomic_DNA"/>
</dbReference>
<keyword evidence="2" id="KW-1185">Reference proteome</keyword>
<evidence type="ECO:0000313" key="1">
    <source>
        <dbReference type="EMBL" id="KAL0569757.1"/>
    </source>
</evidence>
<sequence length="217" mass="24510">MFSPAVKEAQCAYWGPWYDKDLNLIPDDSLPSYNNVFKLLGRVCIIGFGSGSVTQMQVANYFAIEGLCQHLTAENMAMITAENEKGALKGLLKLGFSIQNALPDTISLAFRCMYDFLDHHLSSEDKKTLGFNAIFVKHLLCKISRWDNILTRANLLKELNHLLEEAKQDTEHWKQRGFSIPLHCNQEELSTLVAKKRLKKAIWTILGVVVTHSASLK</sequence>
<gene>
    <name evidence="1" type="ORF">V5O48_012200</name>
</gene>
<evidence type="ECO:0000313" key="2">
    <source>
        <dbReference type="Proteomes" id="UP001465976"/>
    </source>
</evidence>
<reference evidence="1 2" key="1">
    <citation type="submission" date="2024-02" db="EMBL/GenBank/DDBJ databases">
        <title>A draft genome for the cacao thread blight pathogen Marasmius crinis-equi.</title>
        <authorList>
            <person name="Cohen S.P."/>
            <person name="Baruah I.K."/>
            <person name="Amoako-Attah I."/>
            <person name="Bukari Y."/>
            <person name="Meinhardt L.W."/>
            <person name="Bailey B.A."/>
        </authorList>
    </citation>
    <scope>NUCLEOTIDE SEQUENCE [LARGE SCALE GENOMIC DNA]</scope>
    <source>
        <strain evidence="1 2">GH-76</strain>
    </source>
</reference>
<organism evidence="1 2">
    <name type="scientific">Marasmius crinis-equi</name>
    <dbReference type="NCBI Taxonomy" id="585013"/>
    <lineage>
        <taxon>Eukaryota</taxon>
        <taxon>Fungi</taxon>
        <taxon>Dikarya</taxon>
        <taxon>Basidiomycota</taxon>
        <taxon>Agaricomycotina</taxon>
        <taxon>Agaricomycetes</taxon>
        <taxon>Agaricomycetidae</taxon>
        <taxon>Agaricales</taxon>
        <taxon>Marasmiineae</taxon>
        <taxon>Marasmiaceae</taxon>
        <taxon>Marasmius</taxon>
    </lineage>
</organism>
<comment type="caution">
    <text evidence="1">The sequence shown here is derived from an EMBL/GenBank/DDBJ whole genome shotgun (WGS) entry which is preliminary data.</text>
</comment>
<name>A0ABR3F3J5_9AGAR</name>
<proteinExistence type="predicted"/>
<dbReference type="Proteomes" id="UP001465976">
    <property type="component" value="Unassembled WGS sequence"/>
</dbReference>